<dbReference type="NCBIfam" id="NF047320">
    <property type="entry name" value="morpho_MmpB"/>
    <property type="match status" value="1"/>
</dbReference>
<dbReference type="AlphaFoldDB" id="A0A0F7FWI0"/>
<gene>
    <name evidence="2" type="ORF">SXIM_35280</name>
</gene>
<dbReference type="STRING" id="408015.SXIM_35280"/>
<keyword evidence="3" id="KW-1185">Reference proteome</keyword>
<dbReference type="Proteomes" id="UP000034034">
    <property type="component" value="Chromosome"/>
</dbReference>
<dbReference type="HOGENOM" id="CLU_3173973_0_0_11"/>
<sequence>MLWSDLRRQELSREARTTRAMLRRVGWVIALAGLISTSLVMLSQPPT</sequence>
<organism evidence="2 3">
    <name type="scientific">Streptomyces xiamenensis</name>
    <dbReference type="NCBI Taxonomy" id="408015"/>
    <lineage>
        <taxon>Bacteria</taxon>
        <taxon>Bacillati</taxon>
        <taxon>Actinomycetota</taxon>
        <taxon>Actinomycetes</taxon>
        <taxon>Kitasatosporales</taxon>
        <taxon>Streptomycetaceae</taxon>
        <taxon>Streptomyces</taxon>
    </lineage>
</organism>
<keyword evidence="1" id="KW-0472">Membrane</keyword>
<dbReference type="PATRIC" id="fig|408015.6.peg.3577"/>
<keyword evidence="1" id="KW-0812">Transmembrane</keyword>
<dbReference type="KEGG" id="sxi:SXIM_35280"/>
<dbReference type="EMBL" id="CP009922">
    <property type="protein sequence ID" value="AKG44912.1"/>
    <property type="molecule type" value="Genomic_DNA"/>
</dbReference>
<accession>A0A0F7FWI0</accession>
<dbReference type="InterPro" id="IPR058070">
    <property type="entry name" value="MmpB-like"/>
</dbReference>
<feature type="transmembrane region" description="Helical" evidence="1">
    <location>
        <begin position="21"/>
        <end position="42"/>
    </location>
</feature>
<evidence type="ECO:0000256" key="1">
    <source>
        <dbReference type="SAM" id="Phobius"/>
    </source>
</evidence>
<reference evidence="2" key="1">
    <citation type="submission" date="2019-08" db="EMBL/GenBank/DDBJ databases">
        <title>Complete genome sequence of a mangrove-derived Streptomyces xiamenensis.</title>
        <authorList>
            <person name="Xu J."/>
        </authorList>
    </citation>
    <scope>NUCLEOTIDE SEQUENCE</scope>
    <source>
        <strain evidence="2">318</strain>
    </source>
</reference>
<evidence type="ECO:0000313" key="2">
    <source>
        <dbReference type="EMBL" id="AKG44912.1"/>
    </source>
</evidence>
<protein>
    <submittedName>
        <fullName evidence="2">Uncharacterized protein</fullName>
    </submittedName>
</protein>
<dbReference type="Pfam" id="PF26627">
    <property type="entry name" value="MmpB"/>
    <property type="match status" value="1"/>
</dbReference>
<name>A0A0F7FWI0_9ACTN</name>
<keyword evidence="1" id="KW-1133">Transmembrane helix</keyword>
<proteinExistence type="predicted"/>
<dbReference type="RefSeq" id="WP_158707986.1">
    <property type="nucleotide sequence ID" value="NZ_CP009922.3"/>
</dbReference>
<evidence type="ECO:0000313" key="3">
    <source>
        <dbReference type="Proteomes" id="UP000034034"/>
    </source>
</evidence>